<reference evidence="4" key="2">
    <citation type="submission" date="2023-06" db="EMBL/GenBank/DDBJ databases">
        <authorList>
            <consortium name="Lawrence Berkeley National Laboratory"/>
            <person name="Haridas S."/>
            <person name="Hensen N."/>
            <person name="Bonometti L."/>
            <person name="Westerberg I."/>
            <person name="Brannstrom I.O."/>
            <person name="Guillou S."/>
            <person name="Cros-Aarteil S."/>
            <person name="Calhoun S."/>
            <person name="Kuo A."/>
            <person name="Mondo S."/>
            <person name="Pangilinan J."/>
            <person name="Riley R."/>
            <person name="Labutti K."/>
            <person name="Andreopoulos B."/>
            <person name="Lipzen A."/>
            <person name="Chen C."/>
            <person name="Yanf M."/>
            <person name="Daum C."/>
            <person name="Ng V."/>
            <person name="Clum A."/>
            <person name="Steindorff A."/>
            <person name="Ohm R."/>
            <person name="Martin F."/>
            <person name="Silar P."/>
            <person name="Natvig D."/>
            <person name="Lalanne C."/>
            <person name="Gautier V."/>
            <person name="Ament-Velasquez S.L."/>
            <person name="Kruys A."/>
            <person name="Hutchinson M.I."/>
            <person name="Powell A.J."/>
            <person name="Barry K."/>
            <person name="Miller A.N."/>
            <person name="Grigoriev I.V."/>
            <person name="Debuchy R."/>
            <person name="Gladieux P."/>
            <person name="Thoren M.H."/>
            <person name="Johannesson H."/>
        </authorList>
    </citation>
    <scope>NUCLEOTIDE SEQUENCE</scope>
    <source>
        <strain evidence="4">SMH4131-1</strain>
    </source>
</reference>
<dbReference type="PROSITE" id="PS00463">
    <property type="entry name" value="ZN2_CY6_FUNGAL_1"/>
    <property type="match status" value="1"/>
</dbReference>
<evidence type="ECO:0000313" key="4">
    <source>
        <dbReference type="EMBL" id="KAK3320343.1"/>
    </source>
</evidence>
<gene>
    <name evidence="4" type="ORF">B0T19DRAFT_404846</name>
</gene>
<dbReference type="InterPro" id="IPR052400">
    <property type="entry name" value="Zn2-C6_fungal_TF"/>
</dbReference>
<feature type="compositionally biased region" description="Polar residues" evidence="2">
    <location>
        <begin position="112"/>
        <end position="132"/>
    </location>
</feature>
<feature type="compositionally biased region" description="Low complexity" evidence="2">
    <location>
        <begin position="333"/>
        <end position="342"/>
    </location>
</feature>
<proteinExistence type="predicted"/>
<dbReference type="SMART" id="SM00066">
    <property type="entry name" value="GAL4"/>
    <property type="match status" value="1"/>
</dbReference>
<dbReference type="CDD" id="cd00067">
    <property type="entry name" value="GAL4"/>
    <property type="match status" value="1"/>
</dbReference>
<organism evidence="4 5">
    <name type="scientific">Cercophora scortea</name>
    <dbReference type="NCBI Taxonomy" id="314031"/>
    <lineage>
        <taxon>Eukaryota</taxon>
        <taxon>Fungi</taxon>
        <taxon>Dikarya</taxon>
        <taxon>Ascomycota</taxon>
        <taxon>Pezizomycotina</taxon>
        <taxon>Sordariomycetes</taxon>
        <taxon>Sordariomycetidae</taxon>
        <taxon>Sordariales</taxon>
        <taxon>Lasiosphaeriaceae</taxon>
        <taxon>Cercophora</taxon>
    </lineage>
</organism>
<evidence type="ECO:0000313" key="5">
    <source>
        <dbReference type="Proteomes" id="UP001286456"/>
    </source>
</evidence>
<dbReference type="PROSITE" id="PS50048">
    <property type="entry name" value="ZN2_CY6_FUNGAL_2"/>
    <property type="match status" value="1"/>
</dbReference>
<evidence type="ECO:0000256" key="1">
    <source>
        <dbReference type="ARBA" id="ARBA00023242"/>
    </source>
</evidence>
<dbReference type="SUPFAM" id="SSF57701">
    <property type="entry name" value="Zn2/Cys6 DNA-binding domain"/>
    <property type="match status" value="1"/>
</dbReference>
<dbReference type="GO" id="GO:0000981">
    <property type="term" value="F:DNA-binding transcription factor activity, RNA polymerase II-specific"/>
    <property type="evidence" value="ECO:0007669"/>
    <property type="project" value="InterPro"/>
</dbReference>
<dbReference type="EMBL" id="JAUEPO010000006">
    <property type="protein sequence ID" value="KAK3320343.1"/>
    <property type="molecule type" value="Genomic_DNA"/>
</dbReference>
<accession>A0AAE0M6H3</accession>
<dbReference type="InterPro" id="IPR036864">
    <property type="entry name" value="Zn2-C6_fun-type_DNA-bd_sf"/>
</dbReference>
<dbReference type="InterPro" id="IPR001138">
    <property type="entry name" value="Zn2Cys6_DnaBD"/>
</dbReference>
<dbReference type="PANTHER" id="PTHR47657:SF7">
    <property type="entry name" value="STEROL REGULATORY ELEMENT-BINDING PROTEIN ECM22"/>
    <property type="match status" value="1"/>
</dbReference>
<evidence type="ECO:0000259" key="3">
    <source>
        <dbReference type="PROSITE" id="PS50048"/>
    </source>
</evidence>
<dbReference type="PANTHER" id="PTHR47657">
    <property type="entry name" value="STEROL REGULATORY ELEMENT-BINDING PROTEIN ECM22"/>
    <property type="match status" value="1"/>
</dbReference>
<feature type="compositionally biased region" description="Low complexity" evidence="2">
    <location>
        <begin position="42"/>
        <end position="54"/>
    </location>
</feature>
<feature type="region of interest" description="Disordered" evidence="2">
    <location>
        <begin position="112"/>
        <end position="139"/>
    </location>
</feature>
<sequence>MPDYDMLDEAQPELTTAVAVSVGAEAGTDAATVPELPPLTITPPESTPAAPSPARNSPVGYLHRRGHRKSRTGCKTCKSRKIKCDERHPACLNCIAHGAECPFLHEPKENLKASSRKSPSTSQPATPGSDRNPSIPLLLANGDSDSDSLPLLELELLHNFTIHTYSTLTADEHVADFWRTTVVQIGLKCDYIMRAVLAVSALHLAYHRPEKRDFYTAHGIEFHRRASRSAMQLFHVVSATDTDNAANLFLFSMMTIYFALASPRLSLPDGSFTINHTKESDTDPGAGFPDWTFLLNGAKSISRVLGTRGHDTNLEPFLTYGAKRWHATRGPEDPSSSSSSSKPDAEEEAEAQATRQTQGKSRATDDLLLLATLRSHIDSAMSSNPNHTHLEQHEPPGPSAEERAALRKTYSHALDELEIALIARQDPHAPRDVLDAMLWMWGVADSLVPLLKTPRRTPEAVVIFAHFCILLKHHESVWWLQGWGEHLIASAWEVLDETRRGWIAWPLEVVGWVPGPG</sequence>
<feature type="region of interest" description="Disordered" evidence="2">
    <location>
        <begin position="326"/>
        <end position="364"/>
    </location>
</feature>
<feature type="region of interest" description="Disordered" evidence="2">
    <location>
        <begin position="29"/>
        <end position="67"/>
    </location>
</feature>
<dbReference type="PRINTS" id="PR00755">
    <property type="entry name" value="AFLATOXINBRP"/>
</dbReference>
<name>A0AAE0M6H3_9PEZI</name>
<feature type="domain" description="Zn(2)-C6 fungal-type" evidence="3">
    <location>
        <begin position="73"/>
        <end position="103"/>
    </location>
</feature>
<comment type="caution">
    <text evidence="4">The sequence shown here is derived from an EMBL/GenBank/DDBJ whole genome shotgun (WGS) entry which is preliminary data.</text>
</comment>
<keyword evidence="1" id="KW-0539">Nucleus</keyword>
<dbReference type="AlphaFoldDB" id="A0AAE0M6H3"/>
<feature type="compositionally biased region" description="Basic and acidic residues" evidence="2">
    <location>
        <begin position="388"/>
        <end position="401"/>
    </location>
</feature>
<dbReference type="Gene3D" id="4.10.240.10">
    <property type="entry name" value="Zn(2)-C6 fungal-type DNA-binding domain"/>
    <property type="match status" value="1"/>
</dbReference>
<dbReference type="Proteomes" id="UP001286456">
    <property type="component" value="Unassembled WGS sequence"/>
</dbReference>
<feature type="region of interest" description="Disordered" evidence="2">
    <location>
        <begin position="380"/>
        <end position="401"/>
    </location>
</feature>
<dbReference type="GO" id="GO:0008270">
    <property type="term" value="F:zinc ion binding"/>
    <property type="evidence" value="ECO:0007669"/>
    <property type="project" value="InterPro"/>
</dbReference>
<keyword evidence="5" id="KW-1185">Reference proteome</keyword>
<evidence type="ECO:0000256" key="2">
    <source>
        <dbReference type="SAM" id="MobiDB-lite"/>
    </source>
</evidence>
<protein>
    <recommendedName>
        <fullName evidence="3">Zn(2)-C6 fungal-type domain-containing protein</fullName>
    </recommendedName>
</protein>
<dbReference type="Pfam" id="PF00172">
    <property type="entry name" value="Zn_clus"/>
    <property type="match status" value="1"/>
</dbReference>
<reference evidence="4" key="1">
    <citation type="journal article" date="2023" name="Mol. Phylogenet. Evol.">
        <title>Genome-scale phylogeny and comparative genomics of the fungal order Sordariales.</title>
        <authorList>
            <person name="Hensen N."/>
            <person name="Bonometti L."/>
            <person name="Westerberg I."/>
            <person name="Brannstrom I.O."/>
            <person name="Guillou S."/>
            <person name="Cros-Aarteil S."/>
            <person name="Calhoun S."/>
            <person name="Haridas S."/>
            <person name="Kuo A."/>
            <person name="Mondo S."/>
            <person name="Pangilinan J."/>
            <person name="Riley R."/>
            <person name="LaButti K."/>
            <person name="Andreopoulos B."/>
            <person name="Lipzen A."/>
            <person name="Chen C."/>
            <person name="Yan M."/>
            <person name="Daum C."/>
            <person name="Ng V."/>
            <person name="Clum A."/>
            <person name="Steindorff A."/>
            <person name="Ohm R.A."/>
            <person name="Martin F."/>
            <person name="Silar P."/>
            <person name="Natvig D.O."/>
            <person name="Lalanne C."/>
            <person name="Gautier V."/>
            <person name="Ament-Velasquez S.L."/>
            <person name="Kruys A."/>
            <person name="Hutchinson M.I."/>
            <person name="Powell A.J."/>
            <person name="Barry K."/>
            <person name="Miller A.N."/>
            <person name="Grigoriev I.V."/>
            <person name="Debuchy R."/>
            <person name="Gladieux P."/>
            <person name="Hiltunen Thoren M."/>
            <person name="Johannesson H."/>
        </authorList>
    </citation>
    <scope>NUCLEOTIDE SEQUENCE</scope>
    <source>
        <strain evidence="4">SMH4131-1</strain>
    </source>
</reference>